<evidence type="ECO:0000256" key="1">
    <source>
        <dbReference type="SAM" id="MobiDB-lite"/>
    </source>
</evidence>
<dbReference type="EMBL" id="KV417511">
    <property type="protein sequence ID" value="KZP27024.1"/>
    <property type="molecule type" value="Genomic_DNA"/>
</dbReference>
<organism evidence="2 3">
    <name type="scientific">Athelia psychrophila</name>
    <dbReference type="NCBI Taxonomy" id="1759441"/>
    <lineage>
        <taxon>Eukaryota</taxon>
        <taxon>Fungi</taxon>
        <taxon>Dikarya</taxon>
        <taxon>Basidiomycota</taxon>
        <taxon>Agaricomycotina</taxon>
        <taxon>Agaricomycetes</taxon>
        <taxon>Agaricomycetidae</taxon>
        <taxon>Atheliales</taxon>
        <taxon>Atheliaceae</taxon>
        <taxon>Athelia</taxon>
    </lineage>
</organism>
<dbReference type="AlphaFoldDB" id="A0A166QDH1"/>
<evidence type="ECO:0000313" key="3">
    <source>
        <dbReference type="Proteomes" id="UP000076532"/>
    </source>
</evidence>
<name>A0A166QDH1_9AGAM</name>
<reference evidence="2 3" key="1">
    <citation type="journal article" date="2016" name="Mol. Biol. Evol.">
        <title>Comparative Genomics of Early-Diverging Mushroom-Forming Fungi Provides Insights into the Origins of Lignocellulose Decay Capabilities.</title>
        <authorList>
            <person name="Nagy L.G."/>
            <person name="Riley R."/>
            <person name="Tritt A."/>
            <person name="Adam C."/>
            <person name="Daum C."/>
            <person name="Floudas D."/>
            <person name="Sun H."/>
            <person name="Yadav J.S."/>
            <person name="Pangilinan J."/>
            <person name="Larsson K.H."/>
            <person name="Matsuura K."/>
            <person name="Barry K."/>
            <person name="Labutti K."/>
            <person name="Kuo R."/>
            <person name="Ohm R.A."/>
            <person name="Bhattacharya S.S."/>
            <person name="Shirouzu T."/>
            <person name="Yoshinaga Y."/>
            <person name="Martin F.M."/>
            <person name="Grigoriev I.V."/>
            <person name="Hibbett D.S."/>
        </authorList>
    </citation>
    <scope>NUCLEOTIDE SEQUENCE [LARGE SCALE GENOMIC DNA]</scope>
    <source>
        <strain evidence="2 3">CBS 109695</strain>
    </source>
</reference>
<feature type="region of interest" description="Disordered" evidence="1">
    <location>
        <begin position="212"/>
        <end position="233"/>
    </location>
</feature>
<gene>
    <name evidence="2" type="ORF">FIBSPDRAFT_886913</name>
</gene>
<evidence type="ECO:0000313" key="2">
    <source>
        <dbReference type="EMBL" id="KZP27024.1"/>
    </source>
</evidence>
<protein>
    <submittedName>
        <fullName evidence="2">Uncharacterized protein</fullName>
    </submittedName>
</protein>
<accession>A0A166QDH1</accession>
<proteinExistence type="predicted"/>
<sequence length="233" mass="24810">MCLGSFNTNHTCVTFENVRPPAYPIERVQHAQYRALPYERSCPYRWRQRAGVWMVGASVNGGLERGCYSRVAGAGHETRILGTSRMTGAGSGHECGCRVQTRMLGVSGDDGHARGCGARAQMGRWRAQGADAGHEQDDGRGRGCRVRARMPDASTDAGRKLGVLGASASGDDGHARGCEARVLGTGRGCWARAWMTRAWMAGTGVDAGHTQVVDAGQRETNVDSGGESGDSRL</sequence>
<dbReference type="Proteomes" id="UP000076532">
    <property type="component" value="Unassembled WGS sequence"/>
</dbReference>
<keyword evidence="3" id="KW-1185">Reference proteome</keyword>